<dbReference type="EMBL" id="DXFG01000296">
    <property type="protein sequence ID" value="HIX38756.1"/>
    <property type="molecule type" value="Genomic_DNA"/>
</dbReference>
<dbReference type="Pfam" id="PF08757">
    <property type="entry name" value="CotH"/>
    <property type="match status" value="1"/>
</dbReference>
<reference evidence="1" key="1">
    <citation type="journal article" date="2021" name="PeerJ">
        <title>Extensive microbial diversity within the chicken gut microbiome revealed by metagenomics and culture.</title>
        <authorList>
            <person name="Gilroy R."/>
            <person name="Ravi A."/>
            <person name="Getino M."/>
            <person name="Pursley I."/>
            <person name="Horton D.L."/>
            <person name="Alikhan N.F."/>
            <person name="Baker D."/>
            <person name="Gharbi K."/>
            <person name="Hall N."/>
            <person name="Watson M."/>
            <person name="Adriaenssens E.M."/>
            <person name="Foster-Nyarko E."/>
            <person name="Jarju S."/>
            <person name="Secka A."/>
            <person name="Antonio M."/>
            <person name="Oren A."/>
            <person name="Chaudhuri R.R."/>
            <person name="La Ragione R."/>
            <person name="Hildebrand F."/>
            <person name="Pallen M.J."/>
        </authorList>
    </citation>
    <scope>NUCLEOTIDE SEQUENCE</scope>
    <source>
        <strain evidence="1">ChiHjej12B11-1927</strain>
    </source>
</reference>
<dbReference type="PANTHER" id="PTHR40050:SF1">
    <property type="entry name" value="INNER SPORE COAT PROTEIN H"/>
    <property type="match status" value="1"/>
</dbReference>
<sequence length="470" mass="54361">MVKYKYIDAVCILAALGAVLLTLIFMNGDALGIPKASENPGYISRLFDERRVHSLDIQIEDWEEFLENAEEETYVSCTAVIDGEEFHQVGLRAKGNNSLSLTEEYGLSRYSLKLEFDHFNQGGNYYGLDKLSLDASFQDNSYMKTWIAYDMMEFMEVPAPLRSYVWVTVNGEDWGLYLAVEEPEEAFARRNFGNDYGRLYKPDYKRLDAENADVALKYIDDDPESYPNIFDNAKVDITQGDKERVIEALKILSTGKDLEKAVNIEEVLRYFTVQVFVMNWDSYLGYTGHNYYLYEEEGILSILPWDYNLAFGTYALGMTDPIRDPEVLINYPIHTPAEGSVMMNRPLYHNLMKTEEYFQSYRKYFDRFVSQYFESGRFQSLLARTREMIAPYVEKDPTAFCSYEDHRLAADTLEQVCMLRAESVRKQLDGEIPATIRGQQEAPQARLDASHIRLEDLGDFQDLENAKVRQ</sequence>
<comment type="caution">
    <text evidence="1">The sequence shown here is derived from an EMBL/GenBank/DDBJ whole genome shotgun (WGS) entry which is preliminary data.</text>
</comment>
<name>A0A9D1VPE8_9FIRM</name>
<dbReference type="AlphaFoldDB" id="A0A9D1VPE8"/>
<dbReference type="Proteomes" id="UP000824230">
    <property type="component" value="Unassembled WGS sequence"/>
</dbReference>
<dbReference type="PANTHER" id="PTHR40050">
    <property type="entry name" value="INNER SPORE COAT PROTEIN H"/>
    <property type="match status" value="1"/>
</dbReference>
<reference evidence="1" key="2">
    <citation type="submission" date="2021-04" db="EMBL/GenBank/DDBJ databases">
        <authorList>
            <person name="Gilroy R."/>
        </authorList>
    </citation>
    <scope>NUCLEOTIDE SEQUENCE</scope>
    <source>
        <strain evidence="1">ChiHjej12B11-1927</strain>
    </source>
</reference>
<dbReference type="GO" id="GO:0016301">
    <property type="term" value="F:kinase activity"/>
    <property type="evidence" value="ECO:0007669"/>
    <property type="project" value="UniProtKB-KW"/>
</dbReference>
<organism evidence="1 2">
    <name type="scientific">Candidatus Blautia pullistercoris</name>
    <dbReference type="NCBI Taxonomy" id="2838499"/>
    <lineage>
        <taxon>Bacteria</taxon>
        <taxon>Bacillati</taxon>
        <taxon>Bacillota</taxon>
        <taxon>Clostridia</taxon>
        <taxon>Lachnospirales</taxon>
        <taxon>Lachnospiraceae</taxon>
        <taxon>Blautia</taxon>
    </lineage>
</organism>
<accession>A0A9D1VPE8</accession>
<keyword evidence="1" id="KW-0418">Kinase</keyword>
<evidence type="ECO:0000313" key="1">
    <source>
        <dbReference type="EMBL" id="HIX38756.1"/>
    </source>
</evidence>
<feature type="non-terminal residue" evidence="1">
    <location>
        <position position="470"/>
    </location>
</feature>
<protein>
    <submittedName>
        <fullName evidence="1">CotH kinase family protein</fullName>
    </submittedName>
</protein>
<keyword evidence="1" id="KW-0808">Transferase</keyword>
<dbReference type="InterPro" id="IPR014867">
    <property type="entry name" value="Spore_coat_CotH_CotH2/3/7"/>
</dbReference>
<proteinExistence type="predicted"/>
<gene>
    <name evidence="1" type="ORF">H9738_12965</name>
</gene>
<evidence type="ECO:0000313" key="2">
    <source>
        <dbReference type="Proteomes" id="UP000824230"/>
    </source>
</evidence>